<evidence type="ECO:0000313" key="12">
    <source>
        <dbReference type="EMBL" id="KAL2063521.1"/>
    </source>
</evidence>
<sequence>MKSTKVNLALLLAILVMLFGLAAGDLCQKGVTKLEGNYYCQAVKGVRYKNVGHAGSYEDIVSMPKDGTCGTKTKYFNGRLSPFDEELSLHVRGPAAIKQIAVYLPCGSGQKAEKRAHGHTHAHLKKAHHNDNDHKLAKKDQVIATIDGQVVSWENNWFGSSAEKASTTLVTQALKKPADGVEVASTTEITLTVTTYTTTCTVSQVTGNDASKSTATPTSDAMPTTTSVNDKPTDNKNAPSHKHSYKRIGYYESSSQTAENLVFLSNFGGQNSGVFDLTYGASLAYANSNVTSGSPTPQILADTLIKSRNEVIITTDKKCDNHDCGFVRPGAVAYHGFDGPEKVFLIEVGMPSDGDTGPEGNQPAIWLLNSKIPRTMQYGRCSCWPACGELDIAEALSVGSRYMKSTVHAQASGGDSDYFNRPVQGTATILTVLRKDEIFIGVIPDMKFPDKFNDFDLEAWMDIDDVMMSDFTIA</sequence>
<evidence type="ECO:0000259" key="10">
    <source>
        <dbReference type="Pfam" id="PF10287"/>
    </source>
</evidence>
<keyword evidence="6" id="KW-0326">Glycosidase</keyword>
<evidence type="ECO:0000256" key="3">
    <source>
        <dbReference type="ARBA" id="ARBA00012780"/>
    </source>
</evidence>
<dbReference type="InterPro" id="IPR013320">
    <property type="entry name" value="ConA-like_dom_sf"/>
</dbReference>
<protein>
    <recommendedName>
        <fullName evidence="3">glucan endo-1,3-beta-D-glucosidase</fullName>
        <ecNumber evidence="3">3.2.1.39</ecNumber>
    </recommendedName>
</protein>
<keyword evidence="5" id="KW-0378">Hydrolase</keyword>
<dbReference type="InterPro" id="IPR018807">
    <property type="entry name" value="YJL171C/Tos1_N"/>
</dbReference>
<feature type="chain" id="PRO_5047168864" description="glucan endo-1,3-beta-D-glucosidase" evidence="9">
    <location>
        <begin position="25"/>
        <end position="474"/>
    </location>
</feature>
<evidence type="ECO:0000259" key="11">
    <source>
        <dbReference type="Pfam" id="PF10290"/>
    </source>
</evidence>
<dbReference type="SUPFAM" id="SSF49899">
    <property type="entry name" value="Concanavalin A-like lectins/glucanases"/>
    <property type="match status" value="1"/>
</dbReference>
<keyword evidence="13" id="KW-1185">Reference proteome</keyword>
<accession>A0ABR4C0S6</accession>
<comment type="caution">
    <text evidence="12">The sequence shown here is derived from an EMBL/GenBank/DDBJ whole genome shotgun (WGS) entry which is preliminary data.</text>
</comment>
<reference evidence="12 13" key="1">
    <citation type="journal article" date="2024" name="Commun. Biol.">
        <title>Comparative genomic analysis of thermophilic fungi reveals convergent evolutionary adaptations and gene losses.</title>
        <authorList>
            <person name="Steindorff A.S."/>
            <person name="Aguilar-Pontes M.V."/>
            <person name="Robinson A.J."/>
            <person name="Andreopoulos B."/>
            <person name="LaButti K."/>
            <person name="Kuo A."/>
            <person name="Mondo S."/>
            <person name="Riley R."/>
            <person name="Otillar R."/>
            <person name="Haridas S."/>
            <person name="Lipzen A."/>
            <person name="Grimwood J."/>
            <person name="Schmutz J."/>
            <person name="Clum A."/>
            <person name="Reid I.D."/>
            <person name="Moisan M.C."/>
            <person name="Butler G."/>
            <person name="Nguyen T.T.M."/>
            <person name="Dewar K."/>
            <person name="Conant G."/>
            <person name="Drula E."/>
            <person name="Henrissat B."/>
            <person name="Hansel C."/>
            <person name="Singer S."/>
            <person name="Hutchinson M.I."/>
            <person name="de Vries R.P."/>
            <person name="Natvig D.O."/>
            <person name="Powell A.J."/>
            <person name="Tsang A."/>
            <person name="Grigoriev I.V."/>
        </authorList>
    </citation>
    <scope>NUCLEOTIDE SEQUENCE [LARGE SCALE GENOMIC DNA]</scope>
    <source>
        <strain evidence="12 13">CBS 494.80</strain>
    </source>
</reference>
<dbReference type="EMBL" id="JAZHXI010000015">
    <property type="protein sequence ID" value="KAL2063521.1"/>
    <property type="molecule type" value="Genomic_DNA"/>
</dbReference>
<dbReference type="EC" id="3.2.1.39" evidence="3"/>
<dbReference type="InterPro" id="IPR018805">
    <property type="entry name" value="YJL171C/Tos1_C"/>
</dbReference>
<feature type="region of interest" description="Disordered" evidence="8">
    <location>
        <begin position="207"/>
        <end position="243"/>
    </location>
</feature>
<comment type="catalytic activity">
    <reaction evidence="1">
        <text>Hydrolysis of (1-&gt;3)-beta-D-glucosidic linkages in (1-&gt;3)-beta-D-glucans.</text>
        <dbReference type="EC" id="3.2.1.39"/>
    </reaction>
</comment>
<feature type="domain" description="Cell wall protein YJL171C/Tos1 N-terminal" evidence="11">
    <location>
        <begin position="46"/>
        <end position="104"/>
    </location>
</feature>
<dbReference type="Pfam" id="PF10290">
    <property type="entry name" value="YJL171C_Tos1_N"/>
    <property type="match status" value="1"/>
</dbReference>
<name>A0ABR4C0S6_9HELO</name>
<comment type="similarity">
    <text evidence="2">Belongs to the PGA52 family.</text>
</comment>
<feature type="compositionally biased region" description="Polar residues" evidence="8">
    <location>
        <begin position="207"/>
        <end position="238"/>
    </location>
</feature>
<evidence type="ECO:0000256" key="6">
    <source>
        <dbReference type="ARBA" id="ARBA00023295"/>
    </source>
</evidence>
<dbReference type="Proteomes" id="UP001595075">
    <property type="component" value="Unassembled WGS sequence"/>
</dbReference>
<proteinExistence type="inferred from homology"/>
<gene>
    <name evidence="12" type="ORF">VTL71DRAFT_5326</name>
</gene>
<feature type="signal peptide" evidence="9">
    <location>
        <begin position="1"/>
        <end position="24"/>
    </location>
</feature>
<feature type="domain" description="Cell wall protein YJL171C/Tos1 C-terminal" evidence="10">
    <location>
        <begin position="244"/>
        <end position="460"/>
    </location>
</feature>
<evidence type="ECO:0000313" key="13">
    <source>
        <dbReference type="Proteomes" id="UP001595075"/>
    </source>
</evidence>
<evidence type="ECO:0000256" key="1">
    <source>
        <dbReference type="ARBA" id="ARBA00000382"/>
    </source>
</evidence>
<keyword evidence="7" id="KW-0961">Cell wall biogenesis/degradation</keyword>
<evidence type="ECO:0000256" key="4">
    <source>
        <dbReference type="ARBA" id="ARBA00022729"/>
    </source>
</evidence>
<dbReference type="Pfam" id="PF10287">
    <property type="entry name" value="YJL171C_Tos1_C"/>
    <property type="match status" value="1"/>
</dbReference>
<evidence type="ECO:0000256" key="2">
    <source>
        <dbReference type="ARBA" id="ARBA00006055"/>
    </source>
</evidence>
<evidence type="ECO:0000256" key="5">
    <source>
        <dbReference type="ARBA" id="ARBA00022801"/>
    </source>
</evidence>
<dbReference type="PANTHER" id="PTHR31737">
    <property type="entry name" value="PROTEIN TOS1"/>
    <property type="match status" value="1"/>
</dbReference>
<dbReference type="PANTHER" id="PTHR31737:SF2">
    <property type="entry name" value="PROTEIN TOS1"/>
    <property type="match status" value="1"/>
</dbReference>
<dbReference type="Gene3D" id="2.60.120.200">
    <property type="match status" value="1"/>
</dbReference>
<keyword evidence="4 9" id="KW-0732">Signal</keyword>
<organism evidence="12 13">
    <name type="scientific">Oculimacula yallundae</name>
    <dbReference type="NCBI Taxonomy" id="86028"/>
    <lineage>
        <taxon>Eukaryota</taxon>
        <taxon>Fungi</taxon>
        <taxon>Dikarya</taxon>
        <taxon>Ascomycota</taxon>
        <taxon>Pezizomycotina</taxon>
        <taxon>Leotiomycetes</taxon>
        <taxon>Helotiales</taxon>
        <taxon>Ploettnerulaceae</taxon>
        <taxon>Oculimacula</taxon>
    </lineage>
</organism>
<evidence type="ECO:0000256" key="9">
    <source>
        <dbReference type="SAM" id="SignalP"/>
    </source>
</evidence>
<evidence type="ECO:0000256" key="7">
    <source>
        <dbReference type="ARBA" id="ARBA00023316"/>
    </source>
</evidence>
<evidence type="ECO:0000256" key="8">
    <source>
        <dbReference type="SAM" id="MobiDB-lite"/>
    </source>
</evidence>